<dbReference type="GO" id="GO:0035099">
    <property type="term" value="P:hemocyte migration"/>
    <property type="evidence" value="ECO:0007669"/>
    <property type="project" value="TreeGrafter"/>
</dbReference>
<dbReference type="InterPro" id="IPR029034">
    <property type="entry name" value="Cystine-knot_cytokine"/>
</dbReference>
<dbReference type="GO" id="GO:0016020">
    <property type="term" value="C:membrane"/>
    <property type="evidence" value="ECO:0007669"/>
    <property type="project" value="InterPro"/>
</dbReference>
<accession>A0AAD5L1H2</accession>
<feature type="domain" description="Platelet-derived growth factor (PDGF) family profile" evidence="2">
    <location>
        <begin position="51"/>
        <end position="135"/>
    </location>
</feature>
<organism evidence="3 4">
    <name type="scientific">Daphnia sinensis</name>
    <dbReference type="NCBI Taxonomy" id="1820382"/>
    <lineage>
        <taxon>Eukaryota</taxon>
        <taxon>Metazoa</taxon>
        <taxon>Ecdysozoa</taxon>
        <taxon>Arthropoda</taxon>
        <taxon>Crustacea</taxon>
        <taxon>Branchiopoda</taxon>
        <taxon>Diplostraca</taxon>
        <taxon>Cladocera</taxon>
        <taxon>Anomopoda</taxon>
        <taxon>Daphniidae</taxon>
        <taxon>Daphnia</taxon>
        <taxon>Daphnia similis group</taxon>
    </lineage>
</organism>
<evidence type="ECO:0000259" key="2">
    <source>
        <dbReference type="PROSITE" id="PS50278"/>
    </source>
</evidence>
<dbReference type="Pfam" id="PF00341">
    <property type="entry name" value="PDGF"/>
    <property type="match status" value="1"/>
</dbReference>
<comment type="similarity">
    <text evidence="1">Belongs to the PDGF/VEGF growth factor family.</text>
</comment>
<dbReference type="Proteomes" id="UP000820818">
    <property type="component" value="Linkage Group LG2"/>
</dbReference>
<dbReference type="InterPro" id="IPR000072">
    <property type="entry name" value="PDGF/VEGF_dom"/>
</dbReference>
<sequence length="138" mass="15885">MTSVFLPVGWKNKFLVTVLLITISVAAVQSKTIVPFKKNIDQVLREWNCNKPQSRLVYLEDEYYDYNPAAIYLPHAAVVQRCDKSIGCCKTGHRCSPADEEEVTFIVEEILRGHKMKKEVILTNHLRCECQSISQERK</sequence>
<proteinExistence type="inferred from homology"/>
<keyword evidence="4" id="KW-1185">Reference proteome</keyword>
<dbReference type="PANTHER" id="PTHR21719:SF1">
    <property type="entry name" value="FI06402P-RELATED"/>
    <property type="match status" value="1"/>
</dbReference>
<gene>
    <name evidence="3" type="ORF">GHT06_010992</name>
</gene>
<dbReference type="Gene3D" id="2.10.90.10">
    <property type="entry name" value="Cystine-knot cytokines"/>
    <property type="match status" value="1"/>
</dbReference>
<dbReference type="EMBL" id="WJBH02000002">
    <property type="protein sequence ID" value="KAI9563529.1"/>
    <property type="molecule type" value="Genomic_DNA"/>
</dbReference>
<dbReference type="PANTHER" id="PTHR21719">
    <property type="entry name" value="FI06402P-RELATED"/>
    <property type="match status" value="1"/>
</dbReference>
<name>A0AAD5L1H2_9CRUS</name>
<dbReference type="AlphaFoldDB" id="A0AAD5L1H2"/>
<keyword evidence="1" id="KW-0339">Growth factor</keyword>
<dbReference type="FunFam" id="2.10.90.10:FF:000079">
    <property type="entry name" value="Uncharacterized protein"/>
    <property type="match status" value="1"/>
</dbReference>
<reference evidence="3 4" key="1">
    <citation type="submission" date="2022-05" db="EMBL/GenBank/DDBJ databases">
        <title>A multi-omics perspective on studying reproductive biology in Daphnia sinensis.</title>
        <authorList>
            <person name="Jia J."/>
        </authorList>
    </citation>
    <scope>NUCLEOTIDE SEQUENCE [LARGE SCALE GENOMIC DNA]</scope>
    <source>
        <strain evidence="3 4">WSL</strain>
    </source>
</reference>
<protein>
    <recommendedName>
        <fullName evidence="2">Platelet-derived growth factor (PDGF) family profile domain-containing protein</fullName>
    </recommendedName>
</protein>
<dbReference type="GO" id="GO:0008083">
    <property type="term" value="F:growth factor activity"/>
    <property type="evidence" value="ECO:0007669"/>
    <property type="project" value="UniProtKB-KW"/>
</dbReference>
<dbReference type="SMART" id="SM00141">
    <property type="entry name" value="PDGF"/>
    <property type="match status" value="1"/>
</dbReference>
<dbReference type="PROSITE" id="PS50278">
    <property type="entry name" value="PDGF_2"/>
    <property type="match status" value="1"/>
</dbReference>
<evidence type="ECO:0000313" key="4">
    <source>
        <dbReference type="Proteomes" id="UP000820818"/>
    </source>
</evidence>
<evidence type="ECO:0000313" key="3">
    <source>
        <dbReference type="EMBL" id="KAI9563529.1"/>
    </source>
</evidence>
<dbReference type="SUPFAM" id="SSF57501">
    <property type="entry name" value="Cystine-knot cytokines"/>
    <property type="match status" value="1"/>
</dbReference>
<comment type="caution">
    <text evidence="3">The sequence shown here is derived from an EMBL/GenBank/DDBJ whole genome shotgun (WGS) entry which is preliminary data.</text>
</comment>
<evidence type="ECO:0000256" key="1">
    <source>
        <dbReference type="RuleBase" id="RU003818"/>
    </source>
</evidence>